<dbReference type="AlphaFoldDB" id="A0A448L4T0"/>
<protein>
    <recommendedName>
        <fullName evidence="4">Lipocalin-like domain-containing protein</fullName>
    </recommendedName>
</protein>
<evidence type="ECO:0000256" key="1">
    <source>
        <dbReference type="SAM" id="SignalP"/>
    </source>
</evidence>
<organism evidence="2 3">
    <name type="scientific">Segatella oris</name>
    <dbReference type="NCBI Taxonomy" id="28135"/>
    <lineage>
        <taxon>Bacteria</taxon>
        <taxon>Pseudomonadati</taxon>
        <taxon>Bacteroidota</taxon>
        <taxon>Bacteroidia</taxon>
        <taxon>Bacteroidales</taxon>
        <taxon>Prevotellaceae</taxon>
        <taxon>Segatella</taxon>
    </lineage>
</organism>
<keyword evidence="1" id="KW-0732">Signal</keyword>
<sequence>MKTFYRIPMLVFMLLTQVTMLMAQGNKPENVPTSVYGTYQGEATTEITNDKGTTKGAKKQLKIEISKGENGYTVLTLKDFSVGQYSFDNIPFKNCLLMSKGNKWQIYVPSNLYGSFTTKDKVYTLLLEGIIYEDKSFVHKDGSLDLNFSIIYKNTKIEHLFKGKKENGTTGIHKLTQQSDKQTMYDLQGRQVEKPRKGIYIVNGKKIVY</sequence>
<gene>
    <name evidence="2" type="ORF">NCTC13071_00938</name>
</gene>
<dbReference type="Proteomes" id="UP000274578">
    <property type="component" value="Chromosome 1"/>
</dbReference>
<feature type="chain" id="PRO_5019085631" description="Lipocalin-like domain-containing protein" evidence="1">
    <location>
        <begin position="24"/>
        <end position="209"/>
    </location>
</feature>
<dbReference type="RefSeq" id="WP_025879604.1">
    <property type="nucleotide sequence ID" value="NZ_LR134384.1"/>
</dbReference>
<dbReference type="EMBL" id="LR134384">
    <property type="protein sequence ID" value="VEH14952.1"/>
    <property type="molecule type" value="Genomic_DNA"/>
</dbReference>
<dbReference type="Gene3D" id="2.40.128.350">
    <property type="match status" value="1"/>
</dbReference>
<dbReference type="GeneID" id="85011808"/>
<dbReference type="KEGG" id="poc:NCTC13071_00938"/>
<reference evidence="2 3" key="1">
    <citation type="submission" date="2018-12" db="EMBL/GenBank/DDBJ databases">
        <authorList>
            <consortium name="Pathogen Informatics"/>
        </authorList>
    </citation>
    <scope>NUCLEOTIDE SEQUENCE [LARGE SCALE GENOMIC DNA]</scope>
    <source>
        <strain evidence="2 3">NCTC13071</strain>
    </source>
</reference>
<evidence type="ECO:0008006" key="4">
    <source>
        <dbReference type="Google" id="ProtNLM"/>
    </source>
</evidence>
<feature type="signal peptide" evidence="1">
    <location>
        <begin position="1"/>
        <end position="23"/>
    </location>
</feature>
<name>A0A448L4T0_9BACT</name>
<evidence type="ECO:0000313" key="3">
    <source>
        <dbReference type="Proteomes" id="UP000274578"/>
    </source>
</evidence>
<accession>A0A448L4T0</accession>
<proteinExistence type="predicted"/>
<evidence type="ECO:0000313" key="2">
    <source>
        <dbReference type="EMBL" id="VEH14952.1"/>
    </source>
</evidence>